<keyword evidence="4 5" id="KW-0413">Isomerase</keyword>
<comment type="pathway">
    <text evidence="5">Amino-acid biosynthesis; D-alanine biosynthesis; D-alanine from L-alanine: step 1/1.</text>
</comment>
<dbReference type="CDD" id="cd00430">
    <property type="entry name" value="PLPDE_III_AR"/>
    <property type="match status" value="1"/>
</dbReference>
<dbReference type="Pfam" id="PF00842">
    <property type="entry name" value="Ala_racemase_C"/>
    <property type="match status" value="1"/>
</dbReference>
<dbReference type="GO" id="GO:0009252">
    <property type="term" value="P:peptidoglycan biosynthetic process"/>
    <property type="evidence" value="ECO:0007669"/>
    <property type="project" value="TreeGrafter"/>
</dbReference>
<dbReference type="PANTHER" id="PTHR30511">
    <property type="entry name" value="ALANINE RACEMASE"/>
    <property type="match status" value="1"/>
</dbReference>
<dbReference type="RefSeq" id="WP_010922619.1">
    <property type="nucleotide sequence ID" value="NZ_AP017629.1"/>
</dbReference>
<dbReference type="NCBIfam" id="TIGR00492">
    <property type="entry name" value="alr"/>
    <property type="match status" value="1"/>
</dbReference>
<feature type="modified residue" description="N6-(pyridoxal phosphate)lysine" evidence="5 6">
    <location>
        <position position="40"/>
    </location>
</feature>
<dbReference type="Pfam" id="PF01168">
    <property type="entry name" value="Ala_racemase_N"/>
    <property type="match status" value="1"/>
</dbReference>
<dbReference type="UniPathway" id="UPA00042">
    <property type="reaction ID" value="UER00497"/>
</dbReference>
<evidence type="ECO:0000256" key="7">
    <source>
        <dbReference type="PIRSR" id="PIRSR600821-52"/>
    </source>
</evidence>
<feature type="active site" description="Proton acceptor; specific for D-alanine" evidence="5">
    <location>
        <position position="40"/>
    </location>
</feature>
<evidence type="ECO:0000256" key="5">
    <source>
        <dbReference type="HAMAP-Rule" id="MF_01201"/>
    </source>
</evidence>
<dbReference type="SUPFAM" id="SSF50621">
    <property type="entry name" value="Alanine racemase C-terminal domain-like"/>
    <property type="match status" value="1"/>
</dbReference>
<dbReference type="InterPro" id="IPR011079">
    <property type="entry name" value="Ala_racemase_C"/>
</dbReference>
<feature type="domain" description="Alanine racemase C-terminal" evidence="8">
    <location>
        <begin position="242"/>
        <end position="366"/>
    </location>
</feature>
<feature type="binding site" evidence="5 7">
    <location>
        <position position="310"/>
    </location>
    <ligand>
        <name>substrate</name>
    </ligand>
</feature>
<dbReference type="PROSITE" id="PS00395">
    <property type="entry name" value="ALANINE_RACEMASE"/>
    <property type="match status" value="1"/>
</dbReference>
<dbReference type="AlphaFoldDB" id="A0A4U7G7U0"/>
<dbReference type="FunFam" id="2.40.37.10:FF:000006">
    <property type="entry name" value="Alanine racemase"/>
    <property type="match status" value="1"/>
</dbReference>
<dbReference type="FunFam" id="3.20.20.10:FF:000002">
    <property type="entry name" value="Alanine racemase"/>
    <property type="match status" value="1"/>
</dbReference>
<dbReference type="PANTHER" id="PTHR30511:SF0">
    <property type="entry name" value="ALANINE RACEMASE, CATABOLIC-RELATED"/>
    <property type="match status" value="1"/>
</dbReference>
<dbReference type="InterPro" id="IPR009006">
    <property type="entry name" value="Ala_racemase/Decarboxylase_C"/>
</dbReference>
<proteinExistence type="inferred from homology"/>
<dbReference type="Proteomes" id="UP000274496">
    <property type="component" value="Chromosome"/>
</dbReference>
<feature type="active site" description="Proton acceptor; specific for L-alanine" evidence="5">
    <location>
        <position position="263"/>
    </location>
</feature>
<organism evidence="10 12">
    <name type="scientific">Streptococcus pyogenes</name>
    <dbReference type="NCBI Taxonomy" id="1314"/>
    <lineage>
        <taxon>Bacteria</taxon>
        <taxon>Bacillati</taxon>
        <taxon>Bacillota</taxon>
        <taxon>Bacilli</taxon>
        <taxon>Lactobacillales</taxon>
        <taxon>Streptococcaceae</taxon>
        <taxon>Streptococcus</taxon>
    </lineage>
</organism>
<dbReference type="Gene3D" id="3.20.20.10">
    <property type="entry name" value="Alanine racemase"/>
    <property type="match status" value="1"/>
</dbReference>
<evidence type="ECO:0000256" key="4">
    <source>
        <dbReference type="ARBA" id="ARBA00023235"/>
    </source>
</evidence>
<name>A0A4U7G7U0_STRPY</name>
<comment type="cofactor">
    <cofactor evidence="2 5 6">
        <name>pyridoxal 5'-phosphate</name>
        <dbReference type="ChEBI" id="CHEBI:597326"/>
    </cofactor>
</comment>
<evidence type="ECO:0000313" key="12">
    <source>
        <dbReference type="Proteomes" id="UP000353394"/>
    </source>
</evidence>
<evidence type="ECO:0000313" key="11">
    <source>
        <dbReference type="Proteomes" id="UP000274496"/>
    </source>
</evidence>
<comment type="similarity">
    <text evidence="5">Belongs to the alanine racemase family.</text>
</comment>
<dbReference type="InterPro" id="IPR001608">
    <property type="entry name" value="Ala_racemase_N"/>
</dbReference>
<reference evidence="10 12" key="2">
    <citation type="submission" date="2019-04" db="EMBL/GenBank/DDBJ databases">
        <authorList>
            <consortium name="Pathogen Informatics"/>
        </authorList>
    </citation>
    <scope>NUCLEOTIDE SEQUENCE [LARGE SCALE GENOMIC DNA]</scope>
    <source>
        <strain evidence="10 12">K36395</strain>
    </source>
</reference>
<dbReference type="InterPro" id="IPR000821">
    <property type="entry name" value="Ala_racemase"/>
</dbReference>
<dbReference type="Proteomes" id="UP000353394">
    <property type="component" value="Unassembled WGS sequence"/>
</dbReference>
<dbReference type="GO" id="GO:0030632">
    <property type="term" value="P:D-alanine biosynthetic process"/>
    <property type="evidence" value="ECO:0007669"/>
    <property type="project" value="UniProtKB-UniRule"/>
</dbReference>
<evidence type="ECO:0000256" key="3">
    <source>
        <dbReference type="ARBA" id="ARBA00022898"/>
    </source>
</evidence>
<protein>
    <recommendedName>
        <fullName evidence="5">Alanine racemase</fullName>
        <ecNumber evidence="5">5.1.1.1</ecNumber>
    </recommendedName>
</protein>
<dbReference type="SUPFAM" id="SSF51419">
    <property type="entry name" value="PLP-binding barrel"/>
    <property type="match status" value="1"/>
</dbReference>
<accession>A0A4U7G7U0</accession>
<dbReference type="SMART" id="SM01005">
    <property type="entry name" value="Ala_racemase_C"/>
    <property type="match status" value="1"/>
</dbReference>
<evidence type="ECO:0000259" key="8">
    <source>
        <dbReference type="SMART" id="SM01005"/>
    </source>
</evidence>
<dbReference type="EMBL" id="CAAIJW010000001">
    <property type="protein sequence ID" value="VHC93597.1"/>
    <property type="molecule type" value="Genomic_DNA"/>
</dbReference>
<dbReference type="EMBL" id="LR031521">
    <property type="protein sequence ID" value="VDC39833.1"/>
    <property type="molecule type" value="Genomic_DNA"/>
</dbReference>
<dbReference type="InterPro" id="IPR020622">
    <property type="entry name" value="Ala_racemase_pyridoxalP-BS"/>
</dbReference>
<reference evidence="9 11" key="1">
    <citation type="submission" date="2018-10" db="EMBL/GenBank/DDBJ databases">
        <authorList>
            <person name="Rosinski-Chupin I."/>
        </authorList>
    </citation>
    <scope>NUCLEOTIDE SEQUENCE [LARGE SCALE GENOMIC DNA]</scope>
    <source>
        <strain evidence="9 11">S119</strain>
    </source>
</reference>
<evidence type="ECO:0000313" key="9">
    <source>
        <dbReference type="EMBL" id="VDC39833.1"/>
    </source>
</evidence>
<evidence type="ECO:0000313" key="10">
    <source>
        <dbReference type="EMBL" id="VHC93597.1"/>
    </source>
</evidence>
<dbReference type="GO" id="GO:0008784">
    <property type="term" value="F:alanine racemase activity"/>
    <property type="evidence" value="ECO:0007669"/>
    <property type="project" value="UniProtKB-UniRule"/>
</dbReference>
<comment type="function">
    <text evidence="5">Catalyzes the interconversion of L-alanine and D-alanine. May also act on other amino acids.</text>
</comment>
<gene>
    <name evidence="10" type="primary">alr</name>
    <name evidence="10" type="ORF">SAMEA1711581_00056</name>
    <name evidence="9" type="ORF">SP119_1528</name>
</gene>
<feature type="binding site" evidence="5 7">
    <location>
        <position position="136"/>
    </location>
    <ligand>
        <name>substrate</name>
    </ligand>
</feature>
<dbReference type="GO" id="GO:0030170">
    <property type="term" value="F:pyridoxal phosphate binding"/>
    <property type="evidence" value="ECO:0007669"/>
    <property type="project" value="UniProtKB-UniRule"/>
</dbReference>
<evidence type="ECO:0000256" key="6">
    <source>
        <dbReference type="PIRSR" id="PIRSR600821-50"/>
    </source>
</evidence>
<dbReference type="SMR" id="A0A4U7G7U0"/>
<dbReference type="InterPro" id="IPR029066">
    <property type="entry name" value="PLP-binding_barrel"/>
</dbReference>
<dbReference type="Gene3D" id="2.40.37.10">
    <property type="entry name" value="Lyase, Ornithine Decarboxylase, Chain A, domain 1"/>
    <property type="match status" value="1"/>
</dbReference>
<dbReference type="EC" id="5.1.1.1" evidence="5"/>
<evidence type="ECO:0000256" key="2">
    <source>
        <dbReference type="ARBA" id="ARBA00001933"/>
    </source>
</evidence>
<dbReference type="HAMAP" id="MF_01201">
    <property type="entry name" value="Ala_racemase"/>
    <property type="match status" value="1"/>
</dbReference>
<evidence type="ECO:0000256" key="1">
    <source>
        <dbReference type="ARBA" id="ARBA00000316"/>
    </source>
</evidence>
<comment type="catalytic activity">
    <reaction evidence="1 5">
        <text>L-alanine = D-alanine</text>
        <dbReference type="Rhea" id="RHEA:20249"/>
        <dbReference type="ChEBI" id="CHEBI:57416"/>
        <dbReference type="ChEBI" id="CHEBI:57972"/>
        <dbReference type="EC" id="5.1.1.1"/>
    </reaction>
</comment>
<sequence length="366" mass="39901">MISSFHRPTVARVNLQAIKENVASVQKHIPLGVKTYAVVKADAYGHGAVQVSKALLPQVDGYCVSNLDEALQLRQAGIDKEILILGVLLPNELELAVANAITVTIASLDWIALARLEKKECQGLKVHVKVDSGMGRIGLRSSKEVNLLIDSLKELGADVEGIFTHFATADEADDTKFNQQLQFFKKLIAGLEDKPRLVHASNSATSIWHSDTIFNAVRLGIVSYGLNPSGSDLSLPFPLQEALSLESSLVHVKMISAGDTVGYGATYTAKKSEYVGTVPIGYADGWTRNMQGFSVLVDGQFCEIIGRVSMDQLTIRLPKAYPLGTKVTLIGSNQQKNISTTDIANYRNTINYEVLCLLSDRIPRIY</sequence>
<dbReference type="PRINTS" id="PR00992">
    <property type="entry name" value="ALARACEMASE"/>
</dbReference>
<dbReference type="GO" id="GO:0005829">
    <property type="term" value="C:cytosol"/>
    <property type="evidence" value="ECO:0007669"/>
    <property type="project" value="TreeGrafter"/>
</dbReference>
<keyword evidence="3 5" id="KW-0663">Pyridoxal phosphate</keyword>